<keyword evidence="2" id="KW-0274">FAD</keyword>
<feature type="domain" description="FAD/NAD(P)-binding" evidence="3">
    <location>
        <begin position="34"/>
        <end position="147"/>
    </location>
</feature>
<reference evidence="6 7" key="1">
    <citation type="submission" date="2016-11" db="EMBL/GenBank/DDBJ databases">
        <authorList>
            <person name="Jaros S."/>
            <person name="Januszkiewicz K."/>
            <person name="Wedrychowicz H."/>
        </authorList>
    </citation>
    <scope>NUCLEOTIDE SEQUENCE [LARGE SCALE GENOMIC DNA]</scope>
    <source>
        <strain evidence="6 7">DSM 5091</strain>
    </source>
</reference>
<organism evidence="6 7">
    <name type="scientific">Malonomonas rubra DSM 5091</name>
    <dbReference type="NCBI Taxonomy" id="1122189"/>
    <lineage>
        <taxon>Bacteria</taxon>
        <taxon>Pseudomonadati</taxon>
        <taxon>Thermodesulfobacteriota</taxon>
        <taxon>Desulfuromonadia</taxon>
        <taxon>Desulfuromonadales</taxon>
        <taxon>Geopsychrobacteraceae</taxon>
        <taxon>Malonomonas</taxon>
    </lineage>
</organism>
<dbReference type="OrthoDB" id="9802771at2"/>
<protein>
    <submittedName>
        <fullName evidence="6">Sulfide dehydrogenase [flavocytochrome c] flavoprotein chain</fullName>
    </submittedName>
</protein>
<evidence type="ECO:0000313" key="7">
    <source>
        <dbReference type="Proteomes" id="UP000184171"/>
    </source>
</evidence>
<evidence type="ECO:0000256" key="2">
    <source>
        <dbReference type="ARBA" id="ARBA00022827"/>
    </source>
</evidence>
<dbReference type="InterPro" id="IPR037092">
    <property type="entry name" value="FlavoCytC_S_DH_flav-bd_sf"/>
</dbReference>
<name>A0A1M6CHV1_MALRU</name>
<dbReference type="Pfam" id="PF07992">
    <property type="entry name" value="Pyr_redox_2"/>
    <property type="match status" value="1"/>
</dbReference>
<dbReference type="Gene3D" id="3.50.50.60">
    <property type="entry name" value="FAD/NAD(P)-binding domain"/>
    <property type="match status" value="2"/>
</dbReference>
<evidence type="ECO:0000259" key="5">
    <source>
        <dbReference type="Pfam" id="PF21706"/>
    </source>
</evidence>
<evidence type="ECO:0000259" key="4">
    <source>
        <dbReference type="Pfam" id="PF09242"/>
    </source>
</evidence>
<gene>
    <name evidence="6" type="ORF">SAMN02745165_00527</name>
</gene>
<proteinExistence type="predicted"/>
<feature type="domain" description="Flavocytochrome c sulphide dehydrogenase flavin-binding" evidence="4">
    <location>
        <begin position="355"/>
        <end position="421"/>
    </location>
</feature>
<evidence type="ECO:0000259" key="3">
    <source>
        <dbReference type="Pfam" id="PF07992"/>
    </source>
</evidence>
<dbReference type="Pfam" id="PF21706">
    <property type="entry name" value="FCSD_central"/>
    <property type="match status" value="1"/>
</dbReference>
<dbReference type="PANTHER" id="PTHR43755">
    <property type="match status" value="1"/>
</dbReference>
<dbReference type="STRING" id="1122189.SAMN02745165_00527"/>
<accession>A0A1M6CHV1</accession>
<dbReference type="Pfam" id="PF09242">
    <property type="entry name" value="FCSD-flav_bind"/>
    <property type="match status" value="1"/>
</dbReference>
<dbReference type="GO" id="GO:0016491">
    <property type="term" value="F:oxidoreductase activity"/>
    <property type="evidence" value="ECO:0007669"/>
    <property type="project" value="InterPro"/>
</dbReference>
<dbReference type="InterPro" id="IPR052541">
    <property type="entry name" value="SQRD"/>
</dbReference>
<evidence type="ECO:0000256" key="1">
    <source>
        <dbReference type="ARBA" id="ARBA00022630"/>
    </source>
</evidence>
<dbReference type="Gene3D" id="3.90.760.10">
    <property type="entry name" value="Flavocytochrome c sulphide dehydrogenase, flavin-binding domain"/>
    <property type="match status" value="1"/>
</dbReference>
<sequence length="422" mass="45337">MKRRDFIKYGTIGLGVVTLCGPNAFASSHGGHKRVVVIGGGYGGATAAKYLKMGNPALDVVLVEKEQNFVSCPISNWVIAGMKKMDDITIGYQGLEARGIKVVHDEIIGIDAKAGYVQGKKGKLEYDRLIVSPGIDFRYDGIEGFDAAAKKLMPHAYKAGPQTVQLQQELAALPAGGTVLMRVPDGFYRCPPGPYERASLIADYLKKNKKGSKLVILDPHKKIASKGKLFKQAWDDYYTDVIDFRTEQVIASVSAANKSVSTYEEEFKADIINFIPDQKAGDLAFALGLVPEKKHWAPVKPITLESTLVPGVHVIGDATDPKTSGPMPKSGFVASSMGKVAAAAVIAELAGKTAPMPSFANTCYSMVNATEAIYVTGVYKHDAAAGENIKIAEASKTSSGRSERYGRHAEDWAAGIWSDMLT</sequence>
<dbReference type="InterPro" id="IPR049386">
    <property type="entry name" value="FCSD_central"/>
</dbReference>
<dbReference type="EMBL" id="FQZT01000001">
    <property type="protein sequence ID" value="SHI60334.1"/>
    <property type="molecule type" value="Genomic_DNA"/>
</dbReference>
<feature type="domain" description="Sulfide dehydrogenase [flavocytochrome c] flavoprotein chain central" evidence="5">
    <location>
        <begin position="163"/>
        <end position="276"/>
    </location>
</feature>
<dbReference type="SUPFAM" id="SSF55424">
    <property type="entry name" value="FAD/NAD-linked reductases, dimerisation (C-terminal) domain"/>
    <property type="match status" value="1"/>
</dbReference>
<keyword evidence="1" id="KW-0285">Flavoprotein</keyword>
<keyword evidence="7" id="KW-1185">Reference proteome</keyword>
<dbReference type="GO" id="GO:0050660">
    <property type="term" value="F:flavin adenine dinucleotide binding"/>
    <property type="evidence" value="ECO:0007669"/>
    <property type="project" value="InterPro"/>
</dbReference>
<dbReference type="SUPFAM" id="SSF51905">
    <property type="entry name" value="FAD/NAD(P)-binding domain"/>
    <property type="match status" value="2"/>
</dbReference>
<dbReference type="RefSeq" id="WP_072905228.1">
    <property type="nucleotide sequence ID" value="NZ_FQZT01000001.1"/>
</dbReference>
<dbReference type="InterPro" id="IPR036188">
    <property type="entry name" value="FAD/NAD-bd_sf"/>
</dbReference>
<dbReference type="InterPro" id="IPR023753">
    <property type="entry name" value="FAD/NAD-binding_dom"/>
</dbReference>
<dbReference type="Proteomes" id="UP000184171">
    <property type="component" value="Unassembled WGS sequence"/>
</dbReference>
<evidence type="ECO:0000313" key="6">
    <source>
        <dbReference type="EMBL" id="SHI60334.1"/>
    </source>
</evidence>
<dbReference type="AlphaFoldDB" id="A0A1M6CHV1"/>
<dbReference type="InterPro" id="IPR016156">
    <property type="entry name" value="FAD/NAD-linked_Rdtase_dimer_sf"/>
</dbReference>
<dbReference type="PANTHER" id="PTHR43755:SF1">
    <property type="entry name" value="FAD-DEPENDENT PYRIDINE NUCLEOTIDE-DISULPHIDE OXIDOREDUCTASE"/>
    <property type="match status" value="1"/>
</dbReference>
<dbReference type="InterPro" id="IPR015323">
    <property type="entry name" value="FlavoCytC_S_DH_flav-bd"/>
</dbReference>